<dbReference type="AlphaFoldDB" id="A0A7W8GH35"/>
<protein>
    <submittedName>
        <fullName evidence="2">Uncharacterized protein</fullName>
    </submittedName>
</protein>
<evidence type="ECO:0000313" key="3">
    <source>
        <dbReference type="Proteomes" id="UP000525389"/>
    </source>
</evidence>
<dbReference type="EMBL" id="JACHFN010000013">
    <property type="protein sequence ID" value="MBB5235524.1"/>
    <property type="molecule type" value="Genomic_DNA"/>
</dbReference>
<organism evidence="2 3">
    <name type="scientific">Deinococcus budaensis</name>
    <dbReference type="NCBI Taxonomy" id="1665626"/>
    <lineage>
        <taxon>Bacteria</taxon>
        <taxon>Thermotogati</taxon>
        <taxon>Deinococcota</taxon>
        <taxon>Deinococci</taxon>
        <taxon>Deinococcales</taxon>
        <taxon>Deinococcaceae</taxon>
        <taxon>Deinococcus</taxon>
    </lineage>
</organism>
<feature type="region of interest" description="Disordered" evidence="1">
    <location>
        <begin position="56"/>
        <end position="77"/>
    </location>
</feature>
<evidence type="ECO:0000313" key="2">
    <source>
        <dbReference type="EMBL" id="MBB5235524.1"/>
    </source>
</evidence>
<comment type="caution">
    <text evidence="2">The sequence shown here is derived from an EMBL/GenBank/DDBJ whole genome shotgun (WGS) entry which is preliminary data.</text>
</comment>
<keyword evidence="3" id="KW-1185">Reference proteome</keyword>
<sequence length="77" mass="8395">MQVPQMLFVGLTRATRWALLSTVEGQLLPEPAPLLSAATPPGWEVQRQADLATVEAAGDPEDEDALADSSTRMFRSW</sequence>
<gene>
    <name evidence="2" type="ORF">HNQ09_002981</name>
</gene>
<accession>A0A7W8GH35</accession>
<dbReference type="Proteomes" id="UP000525389">
    <property type="component" value="Unassembled WGS sequence"/>
</dbReference>
<evidence type="ECO:0000256" key="1">
    <source>
        <dbReference type="SAM" id="MobiDB-lite"/>
    </source>
</evidence>
<feature type="compositionally biased region" description="Polar residues" evidence="1">
    <location>
        <begin position="68"/>
        <end position="77"/>
    </location>
</feature>
<reference evidence="2 3" key="1">
    <citation type="submission" date="2020-08" db="EMBL/GenBank/DDBJ databases">
        <title>Genomic Encyclopedia of Type Strains, Phase IV (KMG-IV): sequencing the most valuable type-strain genomes for metagenomic binning, comparative biology and taxonomic classification.</title>
        <authorList>
            <person name="Goeker M."/>
        </authorList>
    </citation>
    <scope>NUCLEOTIDE SEQUENCE [LARGE SCALE GENOMIC DNA]</scope>
    <source>
        <strain evidence="2 3">DSM 101791</strain>
    </source>
</reference>
<name>A0A7W8GH35_9DEIO</name>
<proteinExistence type="predicted"/>